<evidence type="ECO:0000313" key="2">
    <source>
        <dbReference type="EMBL" id="KAI0524788.1"/>
    </source>
</evidence>
<dbReference type="Pfam" id="PF13966">
    <property type="entry name" value="zf-RVT"/>
    <property type="match status" value="1"/>
</dbReference>
<protein>
    <recommendedName>
        <fullName evidence="1">Reverse transcriptase zinc-binding domain-containing protein</fullName>
    </recommendedName>
</protein>
<dbReference type="EMBL" id="JAGYWB010000004">
    <property type="protein sequence ID" value="KAI0524788.1"/>
    <property type="molecule type" value="Genomic_DNA"/>
</dbReference>
<keyword evidence="3" id="KW-1185">Reference proteome</keyword>
<sequence>MATSFLFRMLNNNNLIGSWFREKFESPWKNPPPHASKFWKMLCTVAASILPSISLWVHKTCNLSFLWDPWCKKKAAADIHFSNRLSHLRVDSFIVDDKWVLPDVFPPEIYYVISSIDILEEQPVITWEGSPSPPPPNKKIMASFHDNFDDVAWCKFIWHKGHALRYSCYAWMALIGKLKTSDNLITRGIMVAGHCSFCCDHLENHSHIFFECDYTFSILTDLIPVTGMFNLRPNLMQVLNFFDNMHDYSRRDKCFCYLTLATIIYFTWRERNCRIFSNVWNSPGKVKFDIINAVRAKTINWNGIDNLKDKFVNILG</sequence>
<dbReference type="OrthoDB" id="675217at2759"/>
<comment type="caution">
    <text evidence="2">The sequence shown here is derived from an EMBL/GenBank/DDBJ whole genome shotgun (WGS) entry which is preliminary data.</text>
</comment>
<proteinExistence type="predicted"/>
<dbReference type="InterPro" id="IPR026960">
    <property type="entry name" value="RVT-Znf"/>
</dbReference>
<evidence type="ECO:0000313" key="3">
    <source>
        <dbReference type="Proteomes" id="UP000829196"/>
    </source>
</evidence>
<name>A0A8T3C5G1_DENNO</name>
<evidence type="ECO:0000259" key="1">
    <source>
        <dbReference type="Pfam" id="PF13966"/>
    </source>
</evidence>
<reference evidence="2" key="1">
    <citation type="journal article" date="2022" name="Front. Genet.">
        <title>Chromosome-Scale Assembly of the Dendrobium nobile Genome Provides Insights Into the Molecular Mechanism of the Biosynthesis of the Medicinal Active Ingredient of Dendrobium.</title>
        <authorList>
            <person name="Xu Q."/>
            <person name="Niu S.-C."/>
            <person name="Li K.-L."/>
            <person name="Zheng P.-J."/>
            <person name="Zhang X.-J."/>
            <person name="Jia Y."/>
            <person name="Liu Y."/>
            <person name="Niu Y.-X."/>
            <person name="Yu L.-H."/>
            <person name="Chen D.-F."/>
            <person name="Zhang G.-Q."/>
        </authorList>
    </citation>
    <scope>NUCLEOTIDE SEQUENCE</scope>
    <source>
        <tissue evidence="2">Leaf</tissue>
    </source>
</reference>
<feature type="domain" description="Reverse transcriptase zinc-binding" evidence="1">
    <location>
        <begin position="146"/>
        <end position="215"/>
    </location>
</feature>
<gene>
    <name evidence="2" type="ORF">KFK09_004174</name>
</gene>
<accession>A0A8T3C5G1</accession>
<organism evidence="2 3">
    <name type="scientific">Dendrobium nobile</name>
    <name type="common">Orchid</name>
    <dbReference type="NCBI Taxonomy" id="94219"/>
    <lineage>
        <taxon>Eukaryota</taxon>
        <taxon>Viridiplantae</taxon>
        <taxon>Streptophyta</taxon>
        <taxon>Embryophyta</taxon>
        <taxon>Tracheophyta</taxon>
        <taxon>Spermatophyta</taxon>
        <taxon>Magnoliopsida</taxon>
        <taxon>Liliopsida</taxon>
        <taxon>Asparagales</taxon>
        <taxon>Orchidaceae</taxon>
        <taxon>Epidendroideae</taxon>
        <taxon>Malaxideae</taxon>
        <taxon>Dendrobiinae</taxon>
        <taxon>Dendrobium</taxon>
    </lineage>
</organism>
<dbReference type="AlphaFoldDB" id="A0A8T3C5G1"/>
<dbReference type="Proteomes" id="UP000829196">
    <property type="component" value="Unassembled WGS sequence"/>
</dbReference>